<dbReference type="Pfam" id="PF13173">
    <property type="entry name" value="AAA_14"/>
    <property type="match status" value="1"/>
</dbReference>
<organism evidence="3 4">
    <name type="scientific">Lancefieldella rimae</name>
    <dbReference type="NCBI Taxonomy" id="1383"/>
    <lineage>
        <taxon>Bacteria</taxon>
        <taxon>Bacillati</taxon>
        <taxon>Actinomycetota</taxon>
        <taxon>Coriobacteriia</taxon>
        <taxon>Coriobacteriales</taxon>
        <taxon>Atopobiaceae</taxon>
        <taxon>Lancefieldella</taxon>
    </lineage>
</organism>
<dbReference type="EMBL" id="JABZGW010000011">
    <property type="protein sequence ID" value="MBF4807215.1"/>
    <property type="molecule type" value="Genomic_DNA"/>
</dbReference>
<dbReference type="AlphaFoldDB" id="A0A930YP79"/>
<dbReference type="PANTHER" id="PTHR43566:SF2">
    <property type="entry name" value="DUF4143 DOMAIN-CONTAINING PROTEIN"/>
    <property type="match status" value="1"/>
</dbReference>
<proteinExistence type="predicted"/>
<dbReference type="Proteomes" id="UP000698335">
    <property type="component" value="Unassembled WGS sequence"/>
</dbReference>
<comment type="caution">
    <text evidence="3">The sequence shown here is derived from an EMBL/GenBank/DDBJ whole genome shotgun (WGS) entry which is preliminary data.</text>
</comment>
<dbReference type="GO" id="GO:0005524">
    <property type="term" value="F:ATP binding"/>
    <property type="evidence" value="ECO:0007669"/>
    <property type="project" value="UniProtKB-KW"/>
</dbReference>
<reference evidence="3" key="1">
    <citation type="submission" date="2020-04" db="EMBL/GenBank/DDBJ databases">
        <title>Deep metagenomics examines the oral microbiome during advanced dental caries in children, revealing novel taxa and co-occurrences with host molecules.</title>
        <authorList>
            <person name="Baker J.L."/>
            <person name="Morton J.T."/>
            <person name="Dinis M."/>
            <person name="Alvarez R."/>
            <person name="Tran N.C."/>
            <person name="Knight R."/>
            <person name="Edlund A."/>
        </authorList>
    </citation>
    <scope>NUCLEOTIDE SEQUENCE</scope>
    <source>
        <strain evidence="3">JCVI_38_bin.5</strain>
    </source>
</reference>
<dbReference type="InterPro" id="IPR041682">
    <property type="entry name" value="AAA_14"/>
</dbReference>
<feature type="domain" description="AAA" evidence="1">
    <location>
        <begin position="32"/>
        <end position="137"/>
    </location>
</feature>
<dbReference type="PANTHER" id="PTHR43566">
    <property type="entry name" value="CONSERVED PROTEIN"/>
    <property type="match status" value="1"/>
</dbReference>
<keyword evidence="3" id="KW-0067">ATP-binding</keyword>
<dbReference type="Pfam" id="PF13635">
    <property type="entry name" value="DUF4143"/>
    <property type="match status" value="1"/>
</dbReference>
<name>A0A930YP79_9ACTN</name>
<accession>A0A930YP79</accession>
<evidence type="ECO:0000313" key="3">
    <source>
        <dbReference type="EMBL" id="MBF4807215.1"/>
    </source>
</evidence>
<protein>
    <submittedName>
        <fullName evidence="3">ATP-binding protein</fullName>
    </submittedName>
</protein>
<gene>
    <name evidence="3" type="ORF">HXK26_00755</name>
</gene>
<sequence>MRYSKFKPETYIPRIIDSQVQVLLDTFGGIELCGPRWSGKSWTAQSFGESVTRVDESEQIYMDDPQLALVGDTPHVIDEWQDIPAIWNIVRHRIDDSANKPGQFILTGSSTPPEDEKRHSGAGRIARLRMHTMSLAETGDSTGAVSLLGLFEDSFQPAQSHIDLTDLANIVCRGGWPALQTKKLADPRAVTDEYLNALFDVSMPRAGKSPLLSRRIAASLARNVATSATLGTVRDDIAAFDNIAPVDGTISSYLEEFRRNYFIEELSGWDAPIRSKSRLRTKPKRYFCDTSLVASLLGVDSSRLLKDGQLFGLLIESLCIHDLSVYVSALPKSYGGSLRYYADADGLEVDAIIELMDGRWAAIEIKMGESKVEDAAANLIRVARKVAANPAARNPKPSFMAVLLGKGTMARRRRSDGIYVIPIDTLGA</sequence>
<keyword evidence="3" id="KW-0547">Nucleotide-binding</keyword>
<evidence type="ECO:0000313" key="4">
    <source>
        <dbReference type="Proteomes" id="UP000698335"/>
    </source>
</evidence>
<feature type="domain" description="DUF4143" evidence="2">
    <location>
        <begin position="208"/>
        <end position="367"/>
    </location>
</feature>
<evidence type="ECO:0000259" key="2">
    <source>
        <dbReference type="Pfam" id="PF13635"/>
    </source>
</evidence>
<dbReference type="InterPro" id="IPR025420">
    <property type="entry name" value="DUF4143"/>
</dbReference>
<evidence type="ECO:0000259" key="1">
    <source>
        <dbReference type="Pfam" id="PF13173"/>
    </source>
</evidence>